<evidence type="ECO:0000313" key="5">
    <source>
        <dbReference type="Proteomes" id="UP001526246"/>
    </source>
</evidence>
<gene>
    <name evidence="4" type="ORF">OMW55_02970</name>
</gene>
<evidence type="ECO:0000313" key="4">
    <source>
        <dbReference type="EMBL" id="MCW3796768.1"/>
    </source>
</evidence>
<proteinExistence type="inferred from homology"/>
<dbReference type="InterPro" id="IPR029063">
    <property type="entry name" value="SAM-dependent_MTases_sf"/>
</dbReference>
<evidence type="ECO:0000256" key="1">
    <source>
        <dbReference type="ARBA" id="ARBA00005369"/>
    </source>
</evidence>
<dbReference type="Proteomes" id="UP001526246">
    <property type="component" value="Unassembled WGS sequence"/>
</dbReference>
<dbReference type="Gene3D" id="3.40.50.150">
    <property type="entry name" value="Vaccinia Virus protein VP39"/>
    <property type="match status" value="2"/>
</dbReference>
<comment type="similarity">
    <text evidence="1">Belongs to the methyltransferase superfamily. L-isoaspartyl/D-aspartyl protein methyltransferase family.</text>
</comment>
<keyword evidence="5" id="KW-1185">Reference proteome</keyword>
<protein>
    <recommendedName>
        <fullName evidence="2">Protein-L-isoaspartate O-methyltransferase</fullName>
    </recommendedName>
    <alternativeName>
        <fullName evidence="3">Protein L-isoaspartyl methyltransferase</fullName>
    </alternativeName>
</protein>
<dbReference type="RefSeq" id="WP_264880701.1">
    <property type="nucleotide sequence ID" value="NZ_JAPDOB010000001.1"/>
</dbReference>
<evidence type="ECO:0000256" key="2">
    <source>
        <dbReference type="ARBA" id="ARBA00013346"/>
    </source>
</evidence>
<evidence type="ECO:0000256" key="3">
    <source>
        <dbReference type="ARBA" id="ARBA00030757"/>
    </source>
</evidence>
<dbReference type="InterPro" id="IPR000682">
    <property type="entry name" value="PCMT"/>
</dbReference>
<dbReference type="EMBL" id="JAPDOB010000001">
    <property type="protein sequence ID" value="MCW3796768.1"/>
    <property type="molecule type" value="Genomic_DNA"/>
</dbReference>
<dbReference type="Pfam" id="PF01135">
    <property type="entry name" value="PCMT"/>
    <property type="match status" value="2"/>
</dbReference>
<dbReference type="PANTHER" id="PTHR11579:SF18">
    <property type="entry name" value="PROTEIN-L-ISOASPARTATE O-METHYLTRANSFERASE"/>
    <property type="match status" value="1"/>
</dbReference>
<sequence length="191" mass="19821">MDYAKARRVMVDSQLRPQAVTDPLVVAAMAAVPREQFVPEAVQPVAYMDRILDLGGGKALSPPATLGRMLTELGPRSGERALVVGTAPAYAAAVLAAMGVDVVTLSEGDLAQGLAGGGPYDVIILDGAVEVIPDTIIAQLREGGRLGTCLIENGVQRLVIGRRAGAFGTKSIADAAAARLPGFDRPRAFVF</sequence>
<comment type="caution">
    <text evidence="4">The sequence shown here is derived from an EMBL/GenBank/DDBJ whole genome shotgun (WGS) entry which is preliminary data.</text>
</comment>
<dbReference type="SUPFAM" id="SSF53335">
    <property type="entry name" value="S-adenosyl-L-methionine-dependent methyltransferases"/>
    <property type="match status" value="1"/>
</dbReference>
<reference evidence="4 5" key="1">
    <citation type="submission" date="2022-10" db="EMBL/GenBank/DDBJ databases">
        <title>Sphingomonas sp.</title>
        <authorList>
            <person name="Jin C."/>
        </authorList>
    </citation>
    <scope>NUCLEOTIDE SEQUENCE [LARGE SCALE GENOMIC DNA]</scope>
    <source>
        <strain evidence="4 5">BN140010</strain>
    </source>
</reference>
<name>A0ABT3JCH4_9SPHN</name>
<dbReference type="PANTHER" id="PTHR11579">
    <property type="entry name" value="PROTEIN-L-ISOASPARTATE O-METHYLTRANSFERASE"/>
    <property type="match status" value="1"/>
</dbReference>
<organism evidence="4 5">
    <name type="scientific">Sphingomonas arvum</name>
    <dbReference type="NCBI Taxonomy" id="2992113"/>
    <lineage>
        <taxon>Bacteria</taxon>
        <taxon>Pseudomonadati</taxon>
        <taxon>Pseudomonadota</taxon>
        <taxon>Alphaproteobacteria</taxon>
        <taxon>Sphingomonadales</taxon>
        <taxon>Sphingomonadaceae</taxon>
        <taxon>Sphingomonas</taxon>
    </lineage>
</organism>
<accession>A0ABT3JCH4</accession>